<sequence length="409" mass="47831">MEKWQAVWEAHPDFFIARNFQECPSDKKKDWRLPNQFDYFLGGETSLRVGIIASSKIPKEEDFLLAGMLWGSRLSNGAKTVIYFIAPDFSLFFLQTLTLLGGVLNARAAYWREKLTPSLYLIPENANQKNTHISLGEERLDWNRWRQELNPVAQYQLDVVKAYVDQLLKRQVRVDIKSLSISFLWGNLEIAEIRRKGKKFEIMTKTKWERDSALNKQWQRSGWVDVSGVLNLEFRQVITSILDHLEEKEKRGDLKPKEILSHYLHHGSGIISTLWGSPWEWPWLPKERSENWVHELGQWYYFQGDGQLSVVCPILDKPMAFASHSLLLSSVLKNSDLLCSCKLKPSKLLWDGRIIWLTTTSMEEDLRLFQSWLKNPEQFQIWTLSDHWQTKGLDEINCRSQVNASLIEF</sequence>
<organism evidence="1 2">
    <name type="scientific">Desulfitobacterium metallireducens DSM 15288</name>
    <dbReference type="NCBI Taxonomy" id="871968"/>
    <lineage>
        <taxon>Bacteria</taxon>
        <taxon>Bacillati</taxon>
        <taxon>Bacillota</taxon>
        <taxon>Clostridia</taxon>
        <taxon>Eubacteriales</taxon>
        <taxon>Desulfitobacteriaceae</taxon>
        <taxon>Desulfitobacterium</taxon>
    </lineage>
</organism>
<keyword evidence="2" id="KW-1185">Reference proteome</keyword>
<dbReference type="eggNOG" id="ENOG502ZB1C">
    <property type="taxonomic scope" value="Bacteria"/>
</dbReference>
<dbReference type="STRING" id="871968.DESME_06045"/>
<name>W0E746_9FIRM</name>
<dbReference type="HOGENOM" id="CLU_668561_0_0_9"/>
<evidence type="ECO:0000313" key="2">
    <source>
        <dbReference type="Proteomes" id="UP000010847"/>
    </source>
</evidence>
<accession>W0E746</accession>
<gene>
    <name evidence="1" type="ORF">DESME_06045</name>
</gene>
<dbReference type="OrthoDB" id="1791958at2"/>
<reference evidence="1 2" key="1">
    <citation type="submission" date="2013-12" db="EMBL/GenBank/DDBJ databases">
        <authorList>
            <consortium name="DOE Joint Genome Institute"/>
            <person name="Smidt H."/>
            <person name="Huntemann M."/>
            <person name="Han J."/>
            <person name="Chen A."/>
            <person name="Kyrpides N."/>
            <person name="Mavromatis K."/>
            <person name="Markowitz V."/>
            <person name="Palaniappan K."/>
            <person name="Ivanova N."/>
            <person name="Schaumberg A."/>
            <person name="Pati A."/>
            <person name="Liolios K."/>
            <person name="Nordberg H.P."/>
            <person name="Cantor M.N."/>
            <person name="Hua S.X."/>
            <person name="Woyke T."/>
        </authorList>
    </citation>
    <scope>NUCLEOTIDE SEQUENCE [LARGE SCALE GENOMIC DNA]</scope>
    <source>
        <strain evidence="2">DSM 15288</strain>
    </source>
</reference>
<evidence type="ECO:0000313" key="1">
    <source>
        <dbReference type="EMBL" id="AHF06665.1"/>
    </source>
</evidence>
<dbReference type="KEGG" id="dmt:DESME_06045"/>
<protein>
    <submittedName>
        <fullName evidence="1">Uncharacterized protein</fullName>
    </submittedName>
</protein>
<dbReference type="AlphaFoldDB" id="W0E746"/>
<proteinExistence type="predicted"/>
<dbReference type="Proteomes" id="UP000010847">
    <property type="component" value="Chromosome"/>
</dbReference>
<dbReference type="RefSeq" id="WP_006715666.1">
    <property type="nucleotide sequence ID" value="NZ_CP007032.1"/>
</dbReference>
<dbReference type="EMBL" id="CP007032">
    <property type="protein sequence ID" value="AHF06665.1"/>
    <property type="molecule type" value="Genomic_DNA"/>
</dbReference>